<feature type="transmembrane region" description="Helical" evidence="6">
    <location>
        <begin position="113"/>
        <end position="133"/>
    </location>
</feature>
<dbReference type="AlphaFoldDB" id="D5V4W8"/>
<evidence type="ECO:0000256" key="2">
    <source>
        <dbReference type="ARBA" id="ARBA00022475"/>
    </source>
</evidence>
<evidence type="ECO:0000256" key="1">
    <source>
        <dbReference type="ARBA" id="ARBA00004651"/>
    </source>
</evidence>
<protein>
    <submittedName>
        <fullName evidence="7">Lysine exporter protein (LYSE/YGGA)</fullName>
    </submittedName>
</protein>
<evidence type="ECO:0000313" key="7">
    <source>
        <dbReference type="EMBL" id="ADG91930.1"/>
    </source>
</evidence>
<feature type="transmembrane region" description="Helical" evidence="6">
    <location>
        <begin position="139"/>
        <end position="160"/>
    </location>
</feature>
<dbReference type="RefSeq" id="WP_013134075.1">
    <property type="nucleotide sequence ID" value="NC_014166.1"/>
</dbReference>
<dbReference type="KEGG" id="ant:Arnit_0264"/>
<dbReference type="STRING" id="572480.Arnit_0264"/>
<comment type="subcellular location">
    <subcellularLocation>
        <location evidence="1">Cell membrane</location>
        <topology evidence="1">Multi-pass membrane protein</topology>
    </subcellularLocation>
</comment>
<feature type="transmembrane region" description="Helical" evidence="6">
    <location>
        <begin position="71"/>
        <end position="92"/>
    </location>
</feature>
<organism evidence="7 8">
    <name type="scientific">Arcobacter nitrofigilis (strain ATCC 33309 / DSM 7299 / CCUG 15893 / LMG 7604 / NCTC 12251 / CI)</name>
    <name type="common">Campylobacter nitrofigilis</name>
    <dbReference type="NCBI Taxonomy" id="572480"/>
    <lineage>
        <taxon>Bacteria</taxon>
        <taxon>Pseudomonadati</taxon>
        <taxon>Campylobacterota</taxon>
        <taxon>Epsilonproteobacteria</taxon>
        <taxon>Campylobacterales</taxon>
        <taxon>Arcobacteraceae</taxon>
        <taxon>Arcobacter</taxon>
    </lineage>
</organism>
<feature type="transmembrane region" description="Helical" evidence="6">
    <location>
        <begin position="40"/>
        <end position="65"/>
    </location>
</feature>
<dbReference type="Pfam" id="PF01810">
    <property type="entry name" value="LysE"/>
    <property type="match status" value="1"/>
</dbReference>
<evidence type="ECO:0000256" key="3">
    <source>
        <dbReference type="ARBA" id="ARBA00022692"/>
    </source>
</evidence>
<dbReference type="GO" id="GO:0033228">
    <property type="term" value="P:cysteine export across plasma membrane"/>
    <property type="evidence" value="ECO:0007669"/>
    <property type="project" value="TreeGrafter"/>
</dbReference>
<gene>
    <name evidence="7" type="ordered locus">Arnit_0264</name>
</gene>
<feature type="transmembrane region" description="Helical" evidence="6">
    <location>
        <begin position="172"/>
        <end position="197"/>
    </location>
</feature>
<dbReference type="eggNOG" id="COG1280">
    <property type="taxonomic scope" value="Bacteria"/>
</dbReference>
<feature type="transmembrane region" description="Helical" evidence="6">
    <location>
        <begin position="6"/>
        <end position="28"/>
    </location>
</feature>
<evidence type="ECO:0000256" key="4">
    <source>
        <dbReference type="ARBA" id="ARBA00022989"/>
    </source>
</evidence>
<dbReference type="InterPro" id="IPR001123">
    <property type="entry name" value="LeuE-type"/>
</dbReference>
<dbReference type="PANTHER" id="PTHR30086:SF20">
    <property type="entry name" value="ARGININE EXPORTER PROTEIN ARGO-RELATED"/>
    <property type="match status" value="1"/>
</dbReference>
<accession>D5V4W8</accession>
<dbReference type="Proteomes" id="UP000000939">
    <property type="component" value="Chromosome"/>
</dbReference>
<keyword evidence="3 6" id="KW-0812">Transmembrane</keyword>
<dbReference type="OrthoDB" id="9804822at2"/>
<sequence>MSFTIFLTMFSFALVMSISPGPVNMMIITSSINNGFARTFSFISGATIGFILLLICIGLGLSKIINTYPDILLYVEIFGFSFIIYLGIKILSSKPSLEVNKNDKINLRFHEGFLLQWLNPKAWIACISVVSMYSSSELFTIFVIIYFFVCYLSLSFWGVLGSKVTRFFDTDFKLRVLNIIMGLILIFCAISIIFVNIF</sequence>
<dbReference type="EMBL" id="CP001999">
    <property type="protein sequence ID" value="ADG91930.1"/>
    <property type="molecule type" value="Genomic_DNA"/>
</dbReference>
<keyword evidence="2" id="KW-1003">Cell membrane</keyword>
<proteinExistence type="predicted"/>
<keyword evidence="4 6" id="KW-1133">Transmembrane helix</keyword>
<evidence type="ECO:0000256" key="5">
    <source>
        <dbReference type="ARBA" id="ARBA00023136"/>
    </source>
</evidence>
<evidence type="ECO:0000256" key="6">
    <source>
        <dbReference type="SAM" id="Phobius"/>
    </source>
</evidence>
<dbReference type="GO" id="GO:0015171">
    <property type="term" value="F:amino acid transmembrane transporter activity"/>
    <property type="evidence" value="ECO:0007669"/>
    <property type="project" value="TreeGrafter"/>
</dbReference>
<evidence type="ECO:0000313" key="8">
    <source>
        <dbReference type="Proteomes" id="UP000000939"/>
    </source>
</evidence>
<keyword evidence="8" id="KW-1185">Reference proteome</keyword>
<dbReference type="PANTHER" id="PTHR30086">
    <property type="entry name" value="ARGININE EXPORTER PROTEIN ARGO"/>
    <property type="match status" value="1"/>
</dbReference>
<reference evidence="7 8" key="1">
    <citation type="journal article" date="2010" name="Stand. Genomic Sci.">
        <title>Complete genome sequence of Arcobacter nitrofigilis type strain (CI).</title>
        <authorList>
            <person name="Pati A."/>
            <person name="Gronow S."/>
            <person name="Lapidus A."/>
            <person name="Copeland A."/>
            <person name="Glavina Del Rio T."/>
            <person name="Nolan M."/>
            <person name="Lucas S."/>
            <person name="Tice H."/>
            <person name="Cheng J.F."/>
            <person name="Han C."/>
            <person name="Chertkov O."/>
            <person name="Bruce D."/>
            <person name="Tapia R."/>
            <person name="Goodwin L."/>
            <person name="Pitluck S."/>
            <person name="Liolios K."/>
            <person name="Ivanova N."/>
            <person name="Mavromatis K."/>
            <person name="Chen A."/>
            <person name="Palaniappan K."/>
            <person name="Land M."/>
            <person name="Hauser L."/>
            <person name="Chang Y.J."/>
            <person name="Jeffries C.D."/>
            <person name="Detter J.C."/>
            <person name="Rohde M."/>
            <person name="Goker M."/>
            <person name="Bristow J."/>
            <person name="Eisen J.A."/>
            <person name="Markowitz V."/>
            <person name="Hugenholtz P."/>
            <person name="Klenk H.P."/>
            <person name="Kyrpides N.C."/>
        </authorList>
    </citation>
    <scope>NUCLEOTIDE SEQUENCE [LARGE SCALE GENOMIC DNA]</scope>
    <source>
        <strain evidence="8">ATCC 33309 / DSM 7299 / CCUG 15893 / LMG 7604 / NCTC 12251 / CI</strain>
    </source>
</reference>
<name>D5V4W8_ARCNC</name>
<dbReference type="HOGENOM" id="CLU_079569_1_0_7"/>
<keyword evidence="5 6" id="KW-0472">Membrane</keyword>
<dbReference type="GO" id="GO:0005886">
    <property type="term" value="C:plasma membrane"/>
    <property type="evidence" value="ECO:0007669"/>
    <property type="project" value="UniProtKB-SubCell"/>
</dbReference>